<gene>
    <name evidence="3" type="ORF">ERS852494_03302</name>
</gene>
<dbReference type="Pfam" id="PF14258">
    <property type="entry name" value="DUF4350"/>
    <property type="match status" value="1"/>
</dbReference>
<dbReference type="EMBL" id="CZAI01000008">
    <property type="protein sequence ID" value="CUP87650.1"/>
    <property type="molecule type" value="Genomic_DNA"/>
</dbReference>
<name>A0A174RXL8_9BACE</name>
<accession>A0A174RXL8</accession>
<feature type="transmembrane region" description="Helical" evidence="1">
    <location>
        <begin position="293"/>
        <end position="310"/>
    </location>
</feature>
<reference evidence="3 4" key="1">
    <citation type="submission" date="2015-09" db="EMBL/GenBank/DDBJ databases">
        <authorList>
            <consortium name="Pathogen Informatics"/>
        </authorList>
    </citation>
    <scope>NUCLEOTIDE SEQUENCE [LARGE SCALE GENOMIC DNA]</scope>
    <source>
        <strain evidence="3 4">2789STDY5834880</strain>
    </source>
</reference>
<keyword evidence="1" id="KW-1133">Transmembrane helix</keyword>
<sequence>MKGSHWFIIFIVAFLVIMFAVEYHLPKKFVWTPTFGHYDDQPFGCAVFDSLLSASLPNGYTLSKKTFYQLEEEDTLHSRGILAVAHDMALTDIDVKSLLKMAERGNKVMLTSTMFSRYLKDTLNFESYRFYFSPLALKKYATSLLAKDSLCWVGDSAVYSPRTFYFYPQLCSSYFWGDSLPGKELARKALHVNEYRYEVEVDSVSTESEQDTLRYVPVAMTCPVGKGEVILVSTPLIFTNYGILDGNNSAYIFRLLSQMGEFPVVRTEGYVKETAETQQSPFRYLLSRQPLRWALYLTMIAILLFMIFTARRRQRVIPVIREPENKSLEFTELIGTLYYQKKDHADLVHKKFIYFAEELRREIQVDIEEVADDERSFRRIAQKTGMDAEEIGTFVREVRPVIYGGRVISAEQMKLYIDKMSEIINHI</sequence>
<dbReference type="Proteomes" id="UP000095657">
    <property type="component" value="Unassembled WGS sequence"/>
</dbReference>
<keyword evidence="1" id="KW-0812">Transmembrane</keyword>
<dbReference type="AlphaFoldDB" id="A0A174RXL8"/>
<keyword evidence="1" id="KW-0472">Membrane</keyword>
<protein>
    <recommendedName>
        <fullName evidence="2">DUF4350 domain-containing protein</fullName>
    </recommendedName>
</protein>
<evidence type="ECO:0000259" key="2">
    <source>
        <dbReference type="Pfam" id="PF14258"/>
    </source>
</evidence>
<proteinExistence type="predicted"/>
<dbReference type="RefSeq" id="WP_055173092.1">
    <property type="nucleotide sequence ID" value="NZ_CZAI01000008.1"/>
</dbReference>
<feature type="domain" description="DUF4350" evidence="2">
    <location>
        <begin position="38"/>
        <end position="256"/>
    </location>
</feature>
<feature type="transmembrane region" description="Helical" evidence="1">
    <location>
        <begin position="6"/>
        <end position="25"/>
    </location>
</feature>
<organism evidence="3 4">
    <name type="scientific">Bacteroides caccae</name>
    <dbReference type="NCBI Taxonomy" id="47678"/>
    <lineage>
        <taxon>Bacteria</taxon>
        <taxon>Pseudomonadati</taxon>
        <taxon>Bacteroidota</taxon>
        <taxon>Bacteroidia</taxon>
        <taxon>Bacteroidales</taxon>
        <taxon>Bacteroidaceae</taxon>
        <taxon>Bacteroides</taxon>
    </lineage>
</organism>
<evidence type="ECO:0000313" key="3">
    <source>
        <dbReference type="EMBL" id="CUP87650.1"/>
    </source>
</evidence>
<dbReference type="STRING" id="47678.ERS852494_03302"/>
<evidence type="ECO:0000313" key="4">
    <source>
        <dbReference type="Proteomes" id="UP000095657"/>
    </source>
</evidence>
<evidence type="ECO:0000256" key="1">
    <source>
        <dbReference type="SAM" id="Phobius"/>
    </source>
</evidence>
<dbReference type="InterPro" id="IPR025646">
    <property type="entry name" value="DUF4350"/>
</dbReference>